<keyword evidence="2" id="KW-1185">Reference proteome</keyword>
<protein>
    <submittedName>
        <fullName evidence="1">Uncharacterized protein</fullName>
    </submittedName>
</protein>
<name>A0A6A5VCV9_9PLEO</name>
<evidence type="ECO:0000313" key="1">
    <source>
        <dbReference type="EMBL" id="KAF1974550.1"/>
    </source>
</evidence>
<reference evidence="1" key="1">
    <citation type="journal article" date="2020" name="Stud. Mycol.">
        <title>101 Dothideomycetes genomes: a test case for predicting lifestyles and emergence of pathogens.</title>
        <authorList>
            <person name="Haridas S."/>
            <person name="Albert R."/>
            <person name="Binder M."/>
            <person name="Bloem J."/>
            <person name="Labutti K."/>
            <person name="Salamov A."/>
            <person name="Andreopoulos B."/>
            <person name="Baker S."/>
            <person name="Barry K."/>
            <person name="Bills G."/>
            <person name="Bluhm B."/>
            <person name="Cannon C."/>
            <person name="Castanera R."/>
            <person name="Culley D."/>
            <person name="Daum C."/>
            <person name="Ezra D."/>
            <person name="Gonzalez J."/>
            <person name="Henrissat B."/>
            <person name="Kuo A."/>
            <person name="Liang C."/>
            <person name="Lipzen A."/>
            <person name="Lutzoni F."/>
            <person name="Magnuson J."/>
            <person name="Mondo S."/>
            <person name="Nolan M."/>
            <person name="Ohm R."/>
            <person name="Pangilinan J."/>
            <person name="Park H.-J."/>
            <person name="Ramirez L."/>
            <person name="Alfaro M."/>
            <person name="Sun H."/>
            <person name="Tritt A."/>
            <person name="Yoshinaga Y."/>
            <person name="Zwiers L.-H."/>
            <person name="Turgeon B."/>
            <person name="Goodwin S."/>
            <person name="Spatafora J."/>
            <person name="Crous P."/>
            <person name="Grigoriev I."/>
        </authorList>
    </citation>
    <scope>NUCLEOTIDE SEQUENCE</scope>
    <source>
        <strain evidence="1">CBS 107.79</strain>
    </source>
</reference>
<proteinExistence type="predicted"/>
<dbReference type="EMBL" id="ML976674">
    <property type="protein sequence ID" value="KAF1974550.1"/>
    <property type="molecule type" value="Genomic_DNA"/>
</dbReference>
<evidence type="ECO:0000313" key="2">
    <source>
        <dbReference type="Proteomes" id="UP000800036"/>
    </source>
</evidence>
<organism evidence="1 2">
    <name type="scientific">Bimuria novae-zelandiae CBS 107.79</name>
    <dbReference type="NCBI Taxonomy" id="1447943"/>
    <lineage>
        <taxon>Eukaryota</taxon>
        <taxon>Fungi</taxon>
        <taxon>Dikarya</taxon>
        <taxon>Ascomycota</taxon>
        <taxon>Pezizomycotina</taxon>
        <taxon>Dothideomycetes</taxon>
        <taxon>Pleosporomycetidae</taxon>
        <taxon>Pleosporales</taxon>
        <taxon>Massarineae</taxon>
        <taxon>Didymosphaeriaceae</taxon>
        <taxon>Bimuria</taxon>
    </lineage>
</organism>
<dbReference type="Proteomes" id="UP000800036">
    <property type="component" value="Unassembled WGS sequence"/>
</dbReference>
<gene>
    <name evidence="1" type="ORF">BU23DRAFT_636149</name>
</gene>
<sequence length="160" mass="17760">MVDVDNAFYDVLTCRDSPEAQLTVKQGLKSALSAYLATLGARVPLQGRERMARASRAHWLLAEFKWGRRGHSRRLPRLLGASDDAICAPGLNKREEMDYQRKQDTIDGGQDESKSFDINDDAGIASNVPSRVPLTSVDTTARRAAGRQLGCSRPGRRYRI</sequence>
<dbReference type="AlphaFoldDB" id="A0A6A5VCV9"/>
<accession>A0A6A5VCV9</accession>